<keyword evidence="2" id="KW-1185">Reference proteome</keyword>
<organism evidence="1 2">
    <name type="scientific">Dolichospermum compactum NIES-806</name>
    <dbReference type="NCBI Taxonomy" id="1973481"/>
    <lineage>
        <taxon>Bacteria</taxon>
        <taxon>Bacillati</taxon>
        <taxon>Cyanobacteriota</taxon>
        <taxon>Cyanophyceae</taxon>
        <taxon>Nostocales</taxon>
        <taxon>Aphanizomenonaceae</taxon>
        <taxon>Dolichospermum</taxon>
        <taxon>Dolichospermum compactum</taxon>
    </lineage>
</organism>
<dbReference type="RefSeq" id="WP_157750040.1">
    <property type="nucleotide sequence ID" value="NZ_AP018316.1"/>
</dbReference>
<protein>
    <submittedName>
        <fullName evidence="1">Uncharacterized protein</fullName>
    </submittedName>
</protein>
<sequence length="48" mass="5299">MENIEFDQKNSIGFGETNGQKKLGITLAKNPHQPQTVIAIFNQLVTAN</sequence>
<dbReference type="KEGG" id="dcm:NIES806_43420"/>
<proteinExistence type="predicted"/>
<accession>A0A1Z4V9I2</accession>
<gene>
    <name evidence="1" type="ORF">NIES806_43420</name>
</gene>
<dbReference type="Proteomes" id="UP000218702">
    <property type="component" value="Chromosome"/>
</dbReference>
<evidence type="ECO:0000313" key="1">
    <source>
        <dbReference type="EMBL" id="BAZ88108.1"/>
    </source>
</evidence>
<reference evidence="1 2" key="1">
    <citation type="submission" date="2017-06" db="EMBL/GenBank/DDBJ databases">
        <title>Genome sequencing of cyanobaciteial culture collection at National Institute for Environmental Studies (NIES).</title>
        <authorList>
            <person name="Hirose Y."/>
            <person name="Shimura Y."/>
            <person name="Fujisawa T."/>
            <person name="Nakamura Y."/>
            <person name="Kawachi M."/>
        </authorList>
    </citation>
    <scope>NUCLEOTIDE SEQUENCE [LARGE SCALE GENOMIC DNA]</scope>
    <source>
        <strain evidence="1 2">NIES-806</strain>
    </source>
</reference>
<dbReference type="EMBL" id="AP018316">
    <property type="protein sequence ID" value="BAZ88108.1"/>
    <property type="molecule type" value="Genomic_DNA"/>
</dbReference>
<evidence type="ECO:0000313" key="2">
    <source>
        <dbReference type="Proteomes" id="UP000218702"/>
    </source>
</evidence>
<name>A0A1Z4V9I2_9CYAN</name>
<dbReference type="AlphaFoldDB" id="A0A1Z4V9I2"/>